<dbReference type="RefSeq" id="WP_012234926.1">
    <property type="nucleotide sequence ID" value="NC_010162.1"/>
</dbReference>
<accession>A9G0Z0</accession>
<dbReference type="BioCyc" id="SCEL448385:SCE_RS11760-MONOMER"/>
<keyword evidence="3" id="KW-1185">Reference proteome</keyword>
<keyword evidence="1" id="KW-0812">Transmembrane</keyword>
<feature type="transmembrane region" description="Helical" evidence="1">
    <location>
        <begin position="42"/>
        <end position="61"/>
    </location>
</feature>
<protein>
    <recommendedName>
        <fullName evidence="4">YeeE/YedE family protein</fullName>
    </recommendedName>
</protein>
<dbReference type="Proteomes" id="UP000002139">
    <property type="component" value="Chromosome"/>
</dbReference>
<feature type="transmembrane region" description="Helical" evidence="1">
    <location>
        <begin position="96"/>
        <end position="116"/>
    </location>
</feature>
<gene>
    <name evidence="2" type="ordered locus">sce2293</name>
</gene>
<evidence type="ECO:0000313" key="2">
    <source>
        <dbReference type="EMBL" id="CAN92452.1"/>
    </source>
</evidence>
<evidence type="ECO:0000313" key="3">
    <source>
        <dbReference type="Proteomes" id="UP000002139"/>
    </source>
</evidence>
<keyword evidence="1" id="KW-0472">Membrane</keyword>
<dbReference type="OrthoDB" id="9790409at2"/>
<dbReference type="eggNOG" id="COG2391">
    <property type="taxonomic scope" value="Bacteria"/>
</dbReference>
<evidence type="ECO:0000256" key="1">
    <source>
        <dbReference type="SAM" id="Phobius"/>
    </source>
</evidence>
<keyword evidence="1" id="KW-1133">Transmembrane helix</keyword>
<name>A9G0Z0_SORC5</name>
<dbReference type="EMBL" id="AM746676">
    <property type="protein sequence ID" value="CAN92452.1"/>
    <property type="molecule type" value="Genomic_DNA"/>
</dbReference>
<dbReference type="InterPro" id="IPR046513">
    <property type="entry name" value="DUF6691"/>
</dbReference>
<organism evidence="2 3">
    <name type="scientific">Sorangium cellulosum (strain So ce56)</name>
    <name type="common">Polyangium cellulosum (strain So ce56)</name>
    <dbReference type="NCBI Taxonomy" id="448385"/>
    <lineage>
        <taxon>Bacteria</taxon>
        <taxon>Pseudomonadati</taxon>
        <taxon>Myxococcota</taxon>
        <taxon>Polyangia</taxon>
        <taxon>Polyangiales</taxon>
        <taxon>Polyangiaceae</taxon>
        <taxon>Sorangium</taxon>
    </lineage>
</organism>
<dbReference type="KEGG" id="scl:sce2293"/>
<dbReference type="AlphaFoldDB" id="A9G0Z0"/>
<reference evidence="2 3" key="1">
    <citation type="journal article" date="2007" name="Nat. Biotechnol.">
        <title>Complete genome sequence of the myxobacterium Sorangium cellulosum.</title>
        <authorList>
            <person name="Schneiker S."/>
            <person name="Perlova O."/>
            <person name="Kaiser O."/>
            <person name="Gerth K."/>
            <person name="Alici A."/>
            <person name="Altmeyer M.O."/>
            <person name="Bartels D."/>
            <person name="Bekel T."/>
            <person name="Beyer S."/>
            <person name="Bode E."/>
            <person name="Bode H.B."/>
            <person name="Bolten C.J."/>
            <person name="Choudhuri J.V."/>
            <person name="Doss S."/>
            <person name="Elnakady Y.A."/>
            <person name="Frank B."/>
            <person name="Gaigalat L."/>
            <person name="Goesmann A."/>
            <person name="Groeger C."/>
            <person name="Gross F."/>
            <person name="Jelsbak L."/>
            <person name="Jelsbak L."/>
            <person name="Kalinowski J."/>
            <person name="Kegler C."/>
            <person name="Knauber T."/>
            <person name="Konietzny S."/>
            <person name="Kopp M."/>
            <person name="Krause L."/>
            <person name="Krug D."/>
            <person name="Linke B."/>
            <person name="Mahmud T."/>
            <person name="Martinez-Arias R."/>
            <person name="McHardy A.C."/>
            <person name="Merai M."/>
            <person name="Meyer F."/>
            <person name="Mormann S."/>
            <person name="Munoz-Dorado J."/>
            <person name="Perez J."/>
            <person name="Pradella S."/>
            <person name="Rachid S."/>
            <person name="Raddatz G."/>
            <person name="Rosenau F."/>
            <person name="Rueckert C."/>
            <person name="Sasse F."/>
            <person name="Scharfe M."/>
            <person name="Schuster S.C."/>
            <person name="Suen G."/>
            <person name="Treuner-Lange A."/>
            <person name="Velicer G.J."/>
            <person name="Vorholter F.-J."/>
            <person name="Weissman K.J."/>
            <person name="Welch R.D."/>
            <person name="Wenzel S.C."/>
            <person name="Whitworth D.E."/>
            <person name="Wilhelm S."/>
            <person name="Wittmann C."/>
            <person name="Bloecker H."/>
            <person name="Puehler A."/>
            <person name="Mueller R."/>
        </authorList>
    </citation>
    <scope>NUCLEOTIDE SEQUENCE [LARGE SCALE GENOMIC DNA]</scope>
    <source>
        <strain evidence="3">So ce56</strain>
    </source>
</reference>
<dbReference type="Pfam" id="PF20398">
    <property type="entry name" value="DUF6691"/>
    <property type="match status" value="1"/>
</dbReference>
<sequence length="163" mass="16695">MRQSAVAFLAGLLFAVGLGVSGMTQPSRVIGFLDVAGGWDPSLAFVMAGAVSVHFLAYRVLRWRRRGGGADAAGLARAPRFPLLAERADVPTRADIDARLVAGAALFGVGWGLAGYCPGPALVSLASGSGAVLAFVAAMAAGMAIERFTSARARGETSEQTTE</sequence>
<feature type="transmembrane region" description="Helical" evidence="1">
    <location>
        <begin position="122"/>
        <end position="145"/>
    </location>
</feature>
<proteinExistence type="predicted"/>
<dbReference type="STRING" id="448385.sce2293"/>
<evidence type="ECO:0008006" key="4">
    <source>
        <dbReference type="Google" id="ProtNLM"/>
    </source>
</evidence>
<dbReference type="HOGENOM" id="CLU_037802_2_1_7"/>